<evidence type="ECO:0000259" key="7">
    <source>
        <dbReference type="Pfam" id="PF02897"/>
    </source>
</evidence>
<name>A0A6I4UHL4_9SPHN</name>
<dbReference type="OrthoDB" id="9801421at2"/>
<keyword evidence="11" id="KW-1185">Reference proteome</keyword>
<comment type="similarity">
    <text evidence="1">Belongs to the peptidase S9A family.</text>
</comment>
<evidence type="ECO:0000256" key="3">
    <source>
        <dbReference type="ARBA" id="ARBA00022801"/>
    </source>
</evidence>
<feature type="signal peptide" evidence="5">
    <location>
        <begin position="1"/>
        <end position="28"/>
    </location>
</feature>
<reference evidence="9 10" key="1">
    <citation type="submission" date="2019-12" db="EMBL/GenBank/DDBJ databases">
        <title>Genomic-based taxomic classification of the family Erythrobacteraceae.</title>
        <authorList>
            <person name="Xu L."/>
        </authorList>
    </citation>
    <scope>NUCLEOTIDE SEQUENCE [LARGE SCALE GENOMIC DNA]</scope>
    <source>
        <strain evidence="9 10">JCM 10282</strain>
    </source>
</reference>
<accession>A0A6I4UHL4</accession>
<evidence type="ECO:0000313" key="11">
    <source>
        <dbReference type="Proteomes" id="UP000548685"/>
    </source>
</evidence>
<dbReference type="EMBL" id="JACICE010000001">
    <property type="protein sequence ID" value="MBB3775239.1"/>
    <property type="molecule type" value="Genomic_DNA"/>
</dbReference>
<dbReference type="AlphaFoldDB" id="A0A6I4UHL4"/>
<dbReference type="InterPro" id="IPR002470">
    <property type="entry name" value="Peptidase_S9A"/>
</dbReference>
<proteinExistence type="inferred from homology"/>
<feature type="chain" id="PRO_5026208972" evidence="5">
    <location>
        <begin position="29"/>
        <end position="722"/>
    </location>
</feature>
<evidence type="ECO:0000256" key="2">
    <source>
        <dbReference type="ARBA" id="ARBA00022670"/>
    </source>
</evidence>
<dbReference type="Gene3D" id="2.130.10.120">
    <property type="entry name" value="Prolyl oligopeptidase, N-terminal domain"/>
    <property type="match status" value="1"/>
</dbReference>
<dbReference type="PANTHER" id="PTHR11757">
    <property type="entry name" value="PROTEASE FAMILY S9A OLIGOPEPTIDASE"/>
    <property type="match status" value="1"/>
</dbReference>
<evidence type="ECO:0000256" key="1">
    <source>
        <dbReference type="ARBA" id="ARBA00005228"/>
    </source>
</evidence>
<dbReference type="InterPro" id="IPR006311">
    <property type="entry name" value="TAT_signal"/>
</dbReference>
<evidence type="ECO:0000313" key="8">
    <source>
        <dbReference type="EMBL" id="MBB3775239.1"/>
    </source>
</evidence>
<dbReference type="RefSeq" id="WP_160759299.1">
    <property type="nucleotide sequence ID" value="NZ_BAAADZ010000002.1"/>
</dbReference>
<dbReference type="Proteomes" id="UP000548685">
    <property type="component" value="Unassembled WGS sequence"/>
</dbReference>
<comment type="caution">
    <text evidence="9">The sequence shown here is derived from an EMBL/GenBank/DDBJ whole genome shotgun (WGS) entry which is preliminary data.</text>
</comment>
<dbReference type="Gene3D" id="3.40.50.1820">
    <property type="entry name" value="alpha/beta hydrolase"/>
    <property type="match status" value="1"/>
</dbReference>
<evidence type="ECO:0000256" key="5">
    <source>
        <dbReference type="SAM" id="SignalP"/>
    </source>
</evidence>
<dbReference type="EC" id="3.4.21.83" evidence="8"/>
<sequence>MTDKLSLSRRSLLSAAAICALLPAAARGAVPMVPPLARRERREFMLHGRTRVDEYSWMEDDRWPAMLRDGSPLKPEMQAFIDAENQYGADVLSAVKELQADIARDMERRVPAAEAPNMVRDGEWLYYQEVAAGENYARYFRKAVSGGDAELLLDVVALAAGQKYFDVFDVIHSPDHRWIAWAVDVVGDERYDIFLKNTSTGEVRNHGIAGATQDFVFSGDSEWIFWVYQDDKGVHTRIARTAVANGETVTVHAETDPGMFLATARSRSGRYLALGVRNQETSEVYLIPADRPTEVPQLVKARQVGVRYRVEHWEDRFVIHTNADGANDFKLMWADETAPNIWRPWFVPPAGVNIDRIMAFRDFLVRVDRVDASNRMVIIARETLQETPIAFDEDTVMLSPLNASSYADNELLFIYSSMATPQHWFAQDLNTGRRTLTRKRVVGGVDPKDYITRRLFATAKDGEKVPITILARRDTKLDGSAPLYLEGYGAYGVNTDPSFSSRYFSLVDRGWIYALAHVRGGADKGWRWFQDGRTFKKKNSFTDYIAVAERLIDLRYTSKGRIVAYGRSAGGLLVGAVVNMRPDLWGAVVAAVPFVDVLGSMIDPNLPLTQPEFPEWGNPIADVRAYDYIASYSPYQNVEAKAYPPMLITGGVADPRIAFWQPAKWTAALQARSTSRSLIVMQLDDDAGHSGNSSRAGQIARWARDYAFAIGSVERRWSASTA</sequence>
<evidence type="ECO:0000313" key="9">
    <source>
        <dbReference type="EMBL" id="MXP37137.1"/>
    </source>
</evidence>
<evidence type="ECO:0000313" key="10">
    <source>
        <dbReference type="Proteomes" id="UP000430021"/>
    </source>
</evidence>
<reference evidence="8 11" key="2">
    <citation type="submission" date="2020-08" db="EMBL/GenBank/DDBJ databases">
        <title>Genomic Encyclopedia of Type Strains, Phase IV (KMG-IV): sequencing the most valuable type-strain genomes for metagenomic binning, comparative biology and taxonomic classification.</title>
        <authorList>
            <person name="Goeker M."/>
        </authorList>
    </citation>
    <scope>NUCLEOTIDE SEQUENCE [LARGE SCALE GENOMIC DNA]</scope>
    <source>
        <strain evidence="8 11">DSM 8510</strain>
    </source>
</reference>
<dbReference type="Proteomes" id="UP000430021">
    <property type="component" value="Unassembled WGS sequence"/>
</dbReference>
<dbReference type="PANTHER" id="PTHR11757:SF19">
    <property type="entry name" value="PROLYL ENDOPEPTIDASE-LIKE"/>
    <property type="match status" value="1"/>
</dbReference>
<keyword evidence="3 8" id="KW-0378">Hydrolase</keyword>
<dbReference type="PROSITE" id="PS51318">
    <property type="entry name" value="TAT"/>
    <property type="match status" value="1"/>
</dbReference>
<protein>
    <submittedName>
        <fullName evidence="8">Oligopeptidase B</fullName>
        <ecNumber evidence="8">3.4.21.83</ecNumber>
    </submittedName>
    <submittedName>
        <fullName evidence="9">Prolyl oligopeptidase family serine peptidase</fullName>
    </submittedName>
</protein>
<dbReference type="InterPro" id="IPR023302">
    <property type="entry name" value="Pept_S9A_N"/>
</dbReference>
<dbReference type="InterPro" id="IPR029058">
    <property type="entry name" value="AB_hydrolase_fold"/>
</dbReference>
<dbReference type="SUPFAM" id="SSF53474">
    <property type="entry name" value="alpha/beta-Hydrolases"/>
    <property type="match status" value="1"/>
</dbReference>
<dbReference type="Pfam" id="PF00326">
    <property type="entry name" value="Peptidase_S9"/>
    <property type="match status" value="1"/>
</dbReference>
<keyword evidence="5" id="KW-0732">Signal</keyword>
<dbReference type="Pfam" id="PF02897">
    <property type="entry name" value="Peptidase_S9_N"/>
    <property type="match status" value="1"/>
</dbReference>
<dbReference type="InterPro" id="IPR001375">
    <property type="entry name" value="Peptidase_S9_cat"/>
</dbReference>
<evidence type="ECO:0000256" key="4">
    <source>
        <dbReference type="ARBA" id="ARBA00022825"/>
    </source>
</evidence>
<dbReference type="InterPro" id="IPR051543">
    <property type="entry name" value="Serine_Peptidase_S9A"/>
</dbReference>
<dbReference type="SUPFAM" id="SSF50993">
    <property type="entry name" value="Peptidase/esterase 'gauge' domain"/>
    <property type="match status" value="1"/>
</dbReference>
<dbReference type="GO" id="GO:0004252">
    <property type="term" value="F:serine-type endopeptidase activity"/>
    <property type="evidence" value="ECO:0007669"/>
    <property type="project" value="UniProtKB-EC"/>
</dbReference>
<feature type="domain" description="Peptidase S9 prolyl oligopeptidase catalytic" evidence="6">
    <location>
        <begin position="497"/>
        <end position="709"/>
    </location>
</feature>
<keyword evidence="2" id="KW-0645">Protease</keyword>
<dbReference type="PRINTS" id="PR00862">
    <property type="entry name" value="PROLIGOPTASE"/>
</dbReference>
<keyword evidence="4" id="KW-0720">Serine protease</keyword>
<feature type="domain" description="Peptidase S9A N-terminal" evidence="7">
    <location>
        <begin position="34"/>
        <end position="439"/>
    </location>
</feature>
<organism evidence="9 10">
    <name type="scientific">Erythrobacter ramosus</name>
    <dbReference type="NCBI Taxonomy" id="35811"/>
    <lineage>
        <taxon>Bacteria</taxon>
        <taxon>Pseudomonadati</taxon>
        <taxon>Pseudomonadota</taxon>
        <taxon>Alphaproteobacteria</taxon>
        <taxon>Sphingomonadales</taxon>
        <taxon>Erythrobacteraceae</taxon>
        <taxon>Erythrobacter/Porphyrobacter group</taxon>
        <taxon>Erythrobacter</taxon>
    </lineage>
</organism>
<dbReference type="EMBL" id="WTYB01000001">
    <property type="protein sequence ID" value="MXP37137.1"/>
    <property type="molecule type" value="Genomic_DNA"/>
</dbReference>
<dbReference type="GO" id="GO:0006508">
    <property type="term" value="P:proteolysis"/>
    <property type="evidence" value="ECO:0007669"/>
    <property type="project" value="UniProtKB-KW"/>
</dbReference>
<gene>
    <name evidence="8" type="ORF">FHS52_001182</name>
    <name evidence="9" type="ORF">GRI59_00740</name>
</gene>
<evidence type="ECO:0000259" key="6">
    <source>
        <dbReference type="Pfam" id="PF00326"/>
    </source>
</evidence>